<proteinExistence type="predicted"/>
<comment type="caution">
    <text evidence="1">The sequence shown here is derived from an EMBL/GenBank/DDBJ whole genome shotgun (WGS) entry which is preliminary data.</text>
</comment>
<dbReference type="InterPro" id="IPR010261">
    <property type="entry name" value="Tir_chaperone"/>
</dbReference>
<sequence length="144" mass="16191">MEKTQWEKVLGDTVGQPVSFDEFSLTAVMFEEPKMIVNLELRVNELVIYALVGELIEERQMRGLLEGNCLWNSTNGATLSLLDEKRVLLAMSVSHQDQLRFSELLSGFVDAASYWQQKLLEAEPATVDAQDMSGFSSPRSSLFV</sequence>
<dbReference type="CDD" id="cd16364">
    <property type="entry name" value="T3SC_I-like"/>
    <property type="match status" value="1"/>
</dbReference>
<reference evidence="1 2" key="1">
    <citation type="journal article" date="2018" name="AMB Express">
        <title>Occurrence and significance of pathogenicity and fitness islands in environmental vibrios.</title>
        <authorList>
            <person name="Klein S."/>
            <person name="Pipes S."/>
            <person name="Lovell C.R."/>
        </authorList>
    </citation>
    <scope>NUCLEOTIDE SEQUENCE [LARGE SCALE GENOMIC DNA]</scope>
    <source>
        <strain evidence="1 2">JBS-8-11-1</strain>
    </source>
</reference>
<organism evidence="1 2">
    <name type="scientific">Vibrio diabolicus</name>
    <dbReference type="NCBI Taxonomy" id="50719"/>
    <lineage>
        <taxon>Bacteria</taxon>
        <taxon>Pseudomonadati</taxon>
        <taxon>Pseudomonadota</taxon>
        <taxon>Gammaproteobacteria</taxon>
        <taxon>Vibrionales</taxon>
        <taxon>Vibrionaceae</taxon>
        <taxon>Vibrio</taxon>
        <taxon>Vibrio diabolicus subgroup</taxon>
    </lineage>
</organism>
<dbReference type="SUPFAM" id="SSF69635">
    <property type="entry name" value="Type III secretory system chaperone-like"/>
    <property type="match status" value="1"/>
</dbReference>
<gene>
    <name evidence="1" type="ORF">CYQ91_05870</name>
</gene>
<dbReference type="Gene3D" id="3.30.1460.10">
    <property type="match status" value="1"/>
</dbReference>
<evidence type="ECO:0000313" key="1">
    <source>
        <dbReference type="EMBL" id="RPB41855.1"/>
    </source>
</evidence>
<dbReference type="Proteomes" id="UP000283878">
    <property type="component" value="Unassembled WGS sequence"/>
</dbReference>
<evidence type="ECO:0000313" key="2">
    <source>
        <dbReference type="Proteomes" id="UP000283878"/>
    </source>
</evidence>
<dbReference type="RefSeq" id="WP_124007818.1">
    <property type="nucleotide sequence ID" value="NZ_JAMQQJ010000002.1"/>
</dbReference>
<evidence type="ECO:0008006" key="3">
    <source>
        <dbReference type="Google" id="ProtNLM"/>
    </source>
</evidence>
<dbReference type="GO" id="GO:0030254">
    <property type="term" value="P:protein secretion by the type III secretion system"/>
    <property type="evidence" value="ECO:0007669"/>
    <property type="project" value="InterPro"/>
</dbReference>
<accession>A0AAX1XR94</accession>
<dbReference type="EMBL" id="PKPZ01000003">
    <property type="protein sequence ID" value="RPB41855.1"/>
    <property type="molecule type" value="Genomic_DNA"/>
</dbReference>
<protein>
    <recommendedName>
        <fullName evidence="3">Type III secretion chaperone CesT</fullName>
    </recommendedName>
</protein>
<dbReference type="AlphaFoldDB" id="A0AAX1XR94"/>
<name>A0AAX1XR94_9VIBR</name>
<dbReference type="Pfam" id="PF05932">
    <property type="entry name" value="CesT"/>
    <property type="match status" value="1"/>
</dbReference>